<sequence>MKRLFNIPVFFIQLLFPLIGFGFNLTVTPTHETCPGNASLHFTVTNTIPGSSIVYVVYKLPDLTTPYASGTDTTVNGLTVGNYRVIARETVGSTTTTQQQDVTITTSFVPLNYTVEALNQACSNTSNISVMVSAGTAATYAIISGPSTFPSQTSNTFSGLVAGVYRIRVTDNCGNSAVQAFTVTQNPTLLTVNNPSFTDTTPASCNQVVANNTIVPAAGTVIGYPLHIDYVLHLPTGITHILVVLNSGDPTSQDISQILPYPNSQDYLYDVVITDACGTTYPGSSFFVNRSISLSSAITTLPCNQYYFTLNVDNFIGPYTLNFNSVPAGFNPAAFNSTYPGPYTQTSVVFGSDSQPVPIGDYTVTITDSCGKTQTEIVEIKDKPPVPNILGLSNGCLANNGRIVLSLADYDIVTAIVTSAPADYPFPLPHDVSALISSDGSILTLDPVPLGDYTIQITDDCGDIISPLEVNVPPFDPPGITIDVLQGCDIGTASVKINSSEPVSVKITVAPATYPFSLPHDVSNNIISSGEIYLTGLTSGNYTFSILNACGTTTAASVTIDGYTITNSTFSLVPDCGAFNIPLDFVDNVTGDETFWLQKLLDATTNTWGNPVTDAFYTEGTVPDDTNSLALENNATTYNLTINGVFRIVHHFTSFNNGSDINNNLVLSPTKDCIEILSPTLSFTNALAINDVYRIPCSTSGNFDVFLSATGIPPLKYRIIEKDGSPFLVDNGTSDVFLNLSPGIYKFEVEDSCGNSINRIFDASDLTSLVTIYPTCPLFSCTSIITGNETFDLSAQSSVILGIQSASQYTLSYHTSQSDADANTNPITSLTNFNPATNPQTIYIRLIFNLFPNCYQTASFDLITGQIPRINLAPEYVDCDGQPVVLDASAGNLPTTGYSWSNGLTTPAITISDIGTTTLNVTTTNSYGTCNALPLSCTVSKDIVVNIADIPEIDHIETHDWTDNENSITVVTTHDGAFEYSIDGINFQESPVFSNLRPGLYTVYVRDAGGCRTLTEVVWLLNYPKFFTPNGDGYNETWYILNSNNEPDFKVFIYDRYGKLITNIISNGPGWDGKLNGKVLFADDYWFVAYRQDGRIHRGHFTLKR</sequence>
<organism evidence="1 2">
    <name type="scientific">Flavobacterium sangjuense</name>
    <dbReference type="NCBI Taxonomy" id="2518177"/>
    <lineage>
        <taxon>Bacteria</taxon>
        <taxon>Pseudomonadati</taxon>
        <taxon>Bacteroidota</taxon>
        <taxon>Flavobacteriia</taxon>
        <taxon>Flavobacteriales</taxon>
        <taxon>Flavobacteriaceae</taxon>
        <taxon>Flavobacterium</taxon>
    </lineage>
</organism>
<accession>A0A4P7PUG6</accession>
<dbReference type="Pfam" id="PF13585">
    <property type="entry name" value="CHU_C"/>
    <property type="match status" value="1"/>
</dbReference>
<dbReference type="InterPro" id="IPR026341">
    <property type="entry name" value="T9SS_type_B"/>
</dbReference>
<evidence type="ECO:0000313" key="1">
    <source>
        <dbReference type="EMBL" id="QBZ98579.1"/>
    </source>
</evidence>
<dbReference type="KEGG" id="fsn:GS03_02088"/>
<dbReference type="Proteomes" id="UP000296862">
    <property type="component" value="Chromosome"/>
</dbReference>
<evidence type="ECO:0000313" key="2">
    <source>
        <dbReference type="Proteomes" id="UP000296862"/>
    </source>
</evidence>
<dbReference type="OrthoDB" id="601690at2"/>
<dbReference type="RefSeq" id="WP_136152473.1">
    <property type="nucleotide sequence ID" value="NZ_CP038810.1"/>
</dbReference>
<dbReference type="EMBL" id="CP038810">
    <property type="protein sequence ID" value="QBZ98579.1"/>
    <property type="molecule type" value="Genomic_DNA"/>
</dbReference>
<dbReference type="NCBIfam" id="TIGR04131">
    <property type="entry name" value="Bac_Flav_CTERM"/>
    <property type="match status" value="1"/>
</dbReference>
<protein>
    <recommendedName>
        <fullName evidence="3">Ig-like domain-containing protein</fullName>
    </recommendedName>
</protein>
<name>A0A4P7PUG6_9FLAO</name>
<keyword evidence="2" id="KW-1185">Reference proteome</keyword>
<reference evidence="1 2" key="1">
    <citation type="submission" date="2019-04" db="EMBL/GenBank/DDBJ databases">
        <title>Flavobacterium sp. GS03.</title>
        <authorList>
            <person name="Kim H."/>
        </authorList>
    </citation>
    <scope>NUCLEOTIDE SEQUENCE [LARGE SCALE GENOMIC DNA]</scope>
    <source>
        <strain evidence="1 2">GS03</strain>
    </source>
</reference>
<proteinExistence type="predicted"/>
<gene>
    <name evidence="1" type="ORF">GS03_02088</name>
</gene>
<evidence type="ECO:0008006" key="3">
    <source>
        <dbReference type="Google" id="ProtNLM"/>
    </source>
</evidence>
<dbReference type="AlphaFoldDB" id="A0A4P7PUG6"/>